<comment type="similarity">
    <text evidence="1">Belongs to the short-chain dehydrogenases/reductases (SDR) family.</text>
</comment>
<reference evidence="3 4" key="1">
    <citation type="journal article" date="2019" name="Mol. Biol. Evol.">
        <title>Blast fungal genomes show frequent chromosomal changes, gene gains and losses, and effector gene turnover.</title>
        <authorList>
            <person name="Gomez Luciano L.B."/>
            <person name="Jason Tsai I."/>
            <person name="Chuma I."/>
            <person name="Tosa Y."/>
            <person name="Chen Y.H."/>
            <person name="Li J.Y."/>
            <person name="Li M.Y."/>
            <person name="Jade Lu M.Y."/>
            <person name="Nakayashiki H."/>
            <person name="Li W.H."/>
        </authorList>
    </citation>
    <scope>NUCLEOTIDE SEQUENCE [LARGE SCALE GENOMIC DNA]</scope>
    <source>
        <strain evidence="3">MZ5-1-6</strain>
    </source>
</reference>
<dbReference type="EMBL" id="CP034207">
    <property type="protein sequence ID" value="QBZ61844.1"/>
    <property type="molecule type" value="Genomic_DNA"/>
</dbReference>
<dbReference type="GO" id="GO:0016491">
    <property type="term" value="F:oxidoreductase activity"/>
    <property type="evidence" value="ECO:0007669"/>
    <property type="project" value="UniProtKB-KW"/>
</dbReference>
<keyword evidence="2" id="KW-0560">Oxidoreductase</keyword>
<evidence type="ECO:0000313" key="3">
    <source>
        <dbReference type="EMBL" id="QBZ61844.1"/>
    </source>
</evidence>
<evidence type="ECO:0000313" key="4">
    <source>
        <dbReference type="Proteomes" id="UP000294847"/>
    </source>
</evidence>
<sequence length="300" mass="32342">MSLPSLKKYHKGPYPAISPTLPQLDQSGKTVIVSGGSSGIGYAIARSFVAAGAARVIVLGRRQDVVESAATTINKEAGRQAAEGRAVDVYSLPAIEELWSSLHAQGIYVHVLVLSAAAFGSKSPILANTVEDTWKDFEANVRAPLAMTVGFSNQKTGNERRFLVNISSIAAYMWSTMGPDRPTYGLTKNAGTALFQQIAKDTDPNNMQVVSFHPGGVLTESARTEGYADSGFDFDDENLSGNFAVWAASPEATFLHGRFVWANWDVLEMKDIIGPRVKEDEHFLKVGIEGLSEKNGGARF</sequence>
<dbReference type="SUPFAM" id="SSF51735">
    <property type="entry name" value="NAD(P)-binding Rossmann-fold domains"/>
    <property type="match status" value="1"/>
</dbReference>
<dbReference type="PANTHER" id="PTHR42901">
    <property type="entry name" value="ALCOHOL DEHYDROGENASE"/>
    <property type="match status" value="1"/>
</dbReference>
<protein>
    <submittedName>
        <fullName evidence="3">Uncharacterized protein</fullName>
    </submittedName>
</protein>
<organism evidence="3 4">
    <name type="scientific">Pyricularia oryzae</name>
    <name type="common">Rice blast fungus</name>
    <name type="synonym">Magnaporthe oryzae</name>
    <dbReference type="NCBI Taxonomy" id="318829"/>
    <lineage>
        <taxon>Eukaryota</taxon>
        <taxon>Fungi</taxon>
        <taxon>Dikarya</taxon>
        <taxon>Ascomycota</taxon>
        <taxon>Pezizomycotina</taxon>
        <taxon>Sordariomycetes</taxon>
        <taxon>Sordariomycetidae</taxon>
        <taxon>Magnaporthales</taxon>
        <taxon>Pyriculariaceae</taxon>
        <taxon>Pyricularia</taxon>
    </lineage>
</organism>
<accession>A0A4P7NIL7</accession>
<proteinExistence type="inferred from homology"/>
<dbReference type="Gene3D" id="3.40.50.720">
    <property type="entry name" value="NAD(P)-binding Rossmann-like Domain"/>
    <property type="match status" value="1"/>
</dbReference>
<dbReference type="AlphaFoldDB" id="A0A4P7NIL7"/>
<dbReference type="Pfam" id="PF00106">
    <property type="entry name" value="adh_short"/>
    <property type="match status" value="1"/>
</dbReference>
<dbReference type="InterPro" id="IPR002347">
    <property type="entry name" value="SDR_fam"/>
</dbReference>
<name>A0A4P7NIL7_PYROR</name>
<dbReference type="PRINTS" id="PR00081">
    <property type="entry name" value="GDHRDH"/>
</dbReference>
<evidence type="ECO:0000256" key="1">
    <source>
        <dbReference type="ARBA" id="ARBA00006484"/>
    </source>
</evidence>
<evidence type="ECO:0000256" key="2">
    <source>
        <dbReference type="ARBA" id="ARBA00023002"/>
    </source>
</evidence>
<dbReference type="CDD" id="cd05233">
    <property type="entry name" value="SDR_c"/>
    <property type="match status" value="1"/>
</dbReference>
<dbReference type="InterPro" id="IPR036291">
    <property type="entry name" value="NAD(P)-bd_dom_sf"/>
</dbReference>
<dbReference type="Proteomes" id="UP000294847">
    <property type="component" value="Chromosome 4"/>
</dbReference>
<dbReference type="PANTHER" id="PTHR42901:SF1">
    <property type="entry name" value="ALCOHOL DEHYDROGENASE"/>
    <property type="match status" value="1"/>
</dbReference>
<gene>
    <name evidence="3" type="ORF">PoMZ_08802</name>
</gene>